<reference evidence="3 4" key="1">
    <citation type="submission" date="2020-09" db="EMBL/GenBank/DDBJ databases">
        <title>Pseudoxanthomonas sp. CAU 1598 isolated from sand of Yaerae Beach.</title>
        <authorList>
            <person name="Kim W."/>
        </authorList>
    </citation>
    <scope>NUCLEOTIDE SEQUENCE [LARGE SCALE GENOMIC DNA]</scope>
    <source>
        <strain evidence="3 4">CAU 1598</strain>
    </source>
</reference>
<dbReference type="Pfam" id="PF13860">
    <property type="entry name" value="FlgD_ig"/>
    <property type="match status" value="1"/>
</dbReference>
<evidence type="ECO:0000259" key="2">
    <source>
        <dbReference type="Pfam" id="PF13860"/>
    </source>
</evidence>
<accession>A0AAW3ZU11</accession>
<sequence>MRALTIHFALVLSLAACSAHAVQITHVTVERQQFDPSNGDLWQLQFELSEPAAGHLRLYDGSDVQVRVIAFEGQPGNNKLSWDGRDQSGRALPNEAYHYVIEAETASGDRAVYDLTDITGGQELTTQTARWDSETKQISFSLPRPARINVRAGLGQLGPLLRTVVDWVPRMAGEQVEAWDGKDNSGLLDLTRHPQLEIAVQAYSLPDNVIFVGTPPQRVALSNQGAGAAKREVNQPQVKKMHYHAQQPLAERGDIAIGIALPAGTPQDKDGTWVISGIVPFMLEVAPEDKQRVLDRRFEPVFFVDGSYVFENEVGFLPTTWIMDASRYPEGEHFVTANLRGYEGNFGIATVRVRIQHGEAQ</sequence>
<evidence type="ECO:0000313" key="4">
    <source>
        <dbReference type="Proteomes" id="UP000613768"/>
    </source>
</evidence>
<dbReference type="AlphaFoldDB" id="A0AAW3ZU11"/>
<dbReference type="EMBL" id="JACYTR010000103">
    <property type="protein sequence ID" value="MBD8528250.1"/>
    <property type="molecule type" value="Genomic_DNA"/>
</dbReference>
<name>A0AAW3ZU11_9GAMM</name>
<dbReference type="RefSeq" id="WP_192031667.1">
    <property type="nucleotide sequence ID" value="NZ_JACYTR010000103.1"/>
</dbReference>
<dbReference type="Proteomes" id="UP000613768">
    <property type="component" value="Unassembled WGS sequence"/>
</dbReference>
<comment type="caution">
    <text evidence="3">The sequence shown here is derived from an EMBL/GenBank/DDBJ whole genome shotgun (WGS) entry which is preliminary data.</text>
</comment>
<dbReference type="InterPro" id="IPR025965">
    <property type="entry name" value="FlgD/Vpr_Ig-like"/>
</dbReference>
<evidence type="ECO:0000256" key="1">
    <source>
        <dbReference type="SAM" id="SignalP"/>
    </source>
</evidence>
<dbReference type="Gene3D" id="2.60.40.4070">
    <property type="match status" value="1"/>
</dbReference>
<protein>
    <recommendedName>
        <fullName evidence="2">FlgD/Vpr Ig-like domain-containing protein</fullName>
    </recommendedName>
</protein>
<organism evidence="3 4">
    <name type="scientific">Pseudomarimonas arenosa</name>
    <dbReference type="NCBI Taxonomy" id="2774145"/>
    <lineage>
        <taxon>Bacteria</taxon>
        <taxon>Pseudomonadati</taxon>
        <taxon>Pseudomonadota</taxon>
        <taxon>Gammaproteobacteria</taxon>
        <taxon>Lysobacterales</taxon>
        <taxon>Lysobacteraceae</taxon>
        <taxon>Pseudomarimonas</taxon>
    </lineage>
</organism>
<keyword evidence="1" id="KW-0732">Signal</keyword>
<dbReference type="PROSITE" id="PS51257">
    <property type="entry name" value="PROKAR_LIPOPROTEIN"/>
    <property type="match status" value="1"/>
</dbReference>
<gene>
    <name evidence="3" type="ORF">IFO71_21080</name>
</gene>
<feature type="chain" id="PRO_5043733409" description="FlgD/Vpr Ig-like domain-containing protein" evidence="1">
    <location>
        <begin position="22"/>
        <end position="361"/>
    </location>
</feature>
<proteinExistence type="predicted"/>
<evidence type="ECO:0000313" key="3">
    <source>
        <dbReference type="EMBL" id="MBD8528250.1"/>
    </source>
</evidence>
<keyword evidence="4" id="KW-1185">Reference proteome</keyword>
<feature type="domain" description="FlgD/Vpr Ig-like" evidence="2">
    <location>
        <begin position="42"/>
        <end position="106"/>
    </location>
</feature>
<feature type="signal peptide" evidence="1">
    <location>
        <begin position="1"/>
        <end position="21"/>
    </location>
</feature>